<dbReference type="EMBL" id="AXCZ01000300">
    <property type="protein sequence ID" value="KGM08528.1"/>
    <property type="molecule type" value="Genomic_DNA"/>
</dbReference>
<sequence length="133" mass="14201">MLGGLVAGSAHFCVASFDFLIGTERAPSQSRDQPEGRRSDRQVPPDLGLFLGGDPVWRQGVVGILGRLQRNVRIVRGTRRLADLLRSLEHSFGEVGDAFGGQISGVAFHPDVPGVVQDPLGEPVDFQGVTGQV</sequence>
<evidence type="ECO:0000313" key="3">
    <source>
        <dbReference type="Proteomes" id="UP000054314"/>
    </source>
</evidence>
<dbReference type="Proteomes" id="UP000054314">
    <property type="component" value="Unassembled WGS sequence"/>
</dbReference>
<name>A0A0A0BJ42_9CELL</name>
<gene>
    <name evidence="2" type="ORF">N869_10795</name>
</gene>
<dbReference type="AlphaFoldDB" id="A0A0A0BJ42"/>
<feature type="compositionally biased region" description="Basic and acidic residues" evidence="1">
    <location>
        <begin position="32"/>
        <end position="43"/>
    </location>
</feature>
<feature type="region of interest" description="Disordered" evidence="1">
    <location>
        <begin position="26"/>
        <end position="45"/>
    </location>
</feature>
<dbReference type="RefSeq" id="WP_035062925.1">
    <property type="nucleotide sequence ID" value="NZ_AXCZ01000300.1"/>
</dbReference>
<accession>A0A0A0BJ42</accession>
<reference evidence="2 3" key="1">
    <citation type="submission" date="2013-08" db="EMBL/GenBank/DDBJ databases">
        <title>Genome sequencing of Cellulomonas bogoriensis 69B4.</title>
        <authorList>
            <person name="Chen F."/>
            <person name="Li Y."/>
            <person name="Wang G."/>
        </authorList>
    </citation>
    <scope>NUCLEOTIDE SEQUENCE [LARGE SCALE GENOMIC DNA]</scope>
    <source>
        <strain evidence="2 3">69B4</strain>
    </source>
</reference>
<comment type="caution">
    <text evidence="2">The sequence shown here is derived from an EMBL/GenBank/DDBJ whole genome shotgun (WGS) entry which is preliminary data.</text>
</comment>
<evidence type="ECO:0000256" key="1">
    <source>
        <dbReference type="SAM" id="MobiDB-lite"/>
    </source>
</evidence>
<evidence type="ECO:0000313" key="2">
    <source>
        <dbReference type="EMBL" id="KGM08528.1"/>
    </source>
</evidence>
<keyword evidence="3" id="KW-1185">Reference proteome</keyword>
<organism evidence="2 3">
    <name type="scientific">Cellulomonas bogoriensis 69B4 = DSM 16987</name>
    <dbReference type="NCBI Taxonomy" id="1386082"/>
    <lineage>
        <taxon>Bacteria</taxon>
        <taxon>Bacillati</taxon>
        <taxon>Actinomycetota</taxon>
        <taxon>Actinomycetes</taxon>
        <taxon>Micrococcales</taxon>
        <taxon>Cellulomonadaceae</taxon>
        <taxon>Cellulomonas</taxon>
    </lineage>
</organism>
<protein>
    <submittedName>
        <fullName evidence="2">Uncharacterized protein</fullName>
    </submittedName>
</protein>
<proteinExistence type="predicted"/>